<sequence length="35" mass="4004">MNNPMLTALTIQLGKKISPSFFCRRCLFVPCAWLC</sequence>
<reference evidence="1" key="2">
    <citation type="submission" date="2012-06" db="EMBL/GenBank/DDBJ databases">
        <authorList>
            <person name="Yu Y."/>
            <person name="Currie J."/>
            <person name="Lomeli R."/>
            <person name="Angelova A."/>
            <person name="Collura K."/>
            <person name="Wissotski M."/>
            <person name="Campos D."/>
            <person name="Kudrna D."/>
            <person name="Golser W."/>
            <person name="Ashely E."/>
            <person name="Descour A."/>
            <person name="Fernandes J."/>
            <person name="Soderlund C."/>
            <person name="Walbot V."/>
        </authorList>
    </citation>
    <scope>NUCLEOTIDE SEQUENCE</scope>
    <source>
        <strain evidence="1">B73</strain>
    </source>
</reference>
<reference evidence="1" key="1">
    <citation type="journal article" date="2009" name="PLoS Genet.">
        <title>Sequencing, mapping, and analysis of 27,455 maize full-length cDNAs.</title>
        <authorList>
            <person name="Soderlund C."/>
            <person name="Descour A."/>
            <person name="Kudrna D."/>
            <person name="Bomhoff M."/>
            <person name="Boyd L."/>
            <person name="Currie J."/>
            <person name="Angelova A."/>
            <person name="Collura K."/>
            <person name="Wissotski M."/>
            <person name="Ashley E."/>
            <person name="Morrow D."/>
            <person name="Fernandes J."/>
            <person name="Walbot V."/>
            <person name="Yu Y."/>
        </authorList>
    </citation>
    <scope>NUCLEOTIDE SEQUENCE</scope>
    <source>
        <strain evidence="1">B73</strain>
    </source>
</reference>
<organism evidence="1">
    <name type="scientific">Zea mays</name>
    <name type="common">Maize</name>
    <dbReference type="NCBI Taxonomy" id="4577"/>
    <lineage>
        <taxon>Eukaryota</taxon>
        <taxon>Viridiplantae</taxon>
        <taxon>Streptophyta</taxon>
        <taxon>Embryophyta</taxon>
        <taxon>Tracheophyta</taxon>
        <taxon>Spermatophyta</taxon>
        <taxon>Magnoliopsida</taxon>
        <taxon>Liliopsida</taxon>
        <taxon>Poales</taxon>
        <taxon>Poaceae</taxon>
        <taxon>PACMAD clade</taxon>
        <taxon>Panicoideae</taxon>
        <taxon>Andropogonodae</taxon>
        <taxon>Andropogoneae</taxon>
        <taxon>Tripsacinae</taxon>
        <taxon>Zea</taxon>
    </lineage>
</organism>
<evidence type="ECO:0000313" key="1">
    <source>
        <dbReference type="EMBL" id="ACN31254.1"/>
    </source>
</evidence>
<accession>C0PAQ9</accession>
<protein>
    <submittedName>
        <fullName evidence="1">Uncharacterized protein</fullName>
    </submittedName>
</protein>
<proteinExistence type="evidence at transcript level"/>
<dbReference type="EMBL" id="BT065378">
    <property type="protein sequence ID" value="ACN31254.1"/>
    <property type="molecule type" value="mRNA"/>
</dbReference>
<dbReference type="AlphaFoldDB" id="C0PAQ9"/>
<name>C0PAQ9_MAIZE</name>